<dbReference type="Proteomes" id="UP001143910">
    <property type="component" value="Unassembled WGS sequence"/>
</dbReference>
<evidence type="ECO:0000313" key="1">
    <source>
        <dbReference type="EMBL" id="KAJ2977521.1"/>
    </source>
</evidence>
<evidence type="ECO:0000313" key="2">
    <source>
        <dbReference type="Proteomes" id="UP001143910"/>
    </source>
</evidence>
<accession>A0ACC1NFA2</accession>
<comment type="caution">
    <text evidence="1">The sequence shown here is derived from an EMBL/GenBank/DDBJ whole genome shotgun (WGS) entry which is preliminary data.</text>
</comment>
<name>A0ACC1NFA2_9HYPO</name>
<keyword evidence="2" id="KW-1185">Reference proteome</keyword>
<dbReference type="EMBL" id="JANJQO010000463">
    <property type="protein sequence ID" value="KAJ2977521.1"/>
    <property type="molecule type" value="Genomic_DNA"/>
</dbReference>
<reference evidence="1" key="1">
    <citation type="submission" date="2022-08" db="EMBL/GenBank/DDBJ databases">
        <title>Genome Sequence of Lecanicillium fungicola.</title>
        <authorList>
            <person name="Buettner E."/>
        </authorList>
    </citation>
    <scope>NUCLEOTIDE SEQUENCE</scope>
    <source>
        <strain evidence="1">Babe33</strain>
    </source>
</reference>
<protein>
    <submittedName>
        <fullName evidence="1">Uncharacterized protein</fullName>
    </submittedName>
</protein>
<organism evidence="1 2">
    <name type="scientific">Zarea fungicola</name>
    <dbReference type="NCBI Taxonomy" id="93591"/>
    <lineage>
        <taxon>Eukaryota</taxon>
        <taxon>Fungi</taxon>
        <taxon>Dikarya</taxon>
        <taxon>Ascomycota</taxon>
        <taxon>Pezizomycotina</taxon>
        <taxon>Sordariomycetes</taxon>
        <taxon>Hypocreomycetidae</taxon>
        <taxon>Hypocreales</taxon>
        <taxon>Cordycipitaceae</taxon>
        <taxon>Zarea</taxon>
    </lineage>
</organism>
<proteinExistence type="predicted"/>
<gene>
    <name evidence="1" type="ORF">NQ176_g4321</name>
</gene>
<sequence length="496" mass="55051">MSLSREGLLQKNILYDPTPIEPGKLPQHVECLRESILDFSGLVPAESAAKGLESVEESLASSDALLKNPQIDSAENIRAEAERLRGGGFSEDHWVEFFLKNFFDPLGPNTVSSGQDARTSSRAHFHYDAFVRERDGLWAVSREESTLSIRGSRPKPDLAFYLPVYNTGASSTHAAVAFSDQRWKQPPVPSLVEPFSLTTLTELSPHGLQPGPRPISDNVIETTTSQLRSWPWLIVELKKRHDNDAAAARADEVVCCQAANAAGHALQLHHQLARYSIPHDDKSHIAPLPTMTTQGSRVTIWAAYYAQNIMQAVWQGDMTKLGDVLRFRMALENIHTWACRWFRPHVAACLEQWKAVHLKGSRGPDNSEILQYRETLRKAVPLVKDLLGKSKEIPVGLPKFGDEVNSLTLSLVIQQMAMLNHESLLKGIEEKVNAMIESAFSKVFPHERLLQGDAETNASNEEAIRPQTADQDDLDASSDEGSDSYNPESALPTGRN</sequence>